<evidence type="ECO:0008006" key="5">
    <source>
        <dbReference type="Google" id="ProtNLM"/>
    </source>
</evidence>
<dbReference type="OMA" id="GRSKMFD"/>
<dbReference type="KEGG" id="egr:104450100"/>
<organism evidence="4">
    <name type="scientific">Eucalyptus grandis</name>
    <name type="common">Flooded gum</name>
    <dbReference type="NCBI Taxonomy" id="71139"/>
    <lineage>
        <taxon>Eukaryota</taxon>
        <taxon>Viridiplantae</taxon>
        <taxon>Streptophyta</taxon>
        <taxon>Embryophyta</taxon>
        <taxon>Tracheophyta</taxon>
        <taxon>Spermatophyta</taxon>
        <taxon>Magnoliopsida</taxon>
        <taxon>eudicotyledons</taxon>
        <taxon>Gunneridae</taxon>
        <taxon>Pentapetalae</taxon>
        <taxon>rosids</taxon>
        <taxon>malvids</taxon>
        <taxon>Myrtales</taxon>
        <taxon>Myrtaceae</taxon>
        <taxon>Myrtoideae</taxon>
        <taxon>Eucalypteae</taxon>
        <taxon>Eucalyptus</taxon>
    </lineage>
</organism>
<feature type="repeat" description="PPR" evidence="3">
    <location>
        <begin position="268"/>
        <end position="302"/>
    </location>
</feature>
<evidence type="ECO:0000256" key="1">
    <source>
        <dbReference type="ARBA" id="ARBA00007626"/>
    </source>
</evidence>
<feature type="repeat" description="PPR" evidence="3">
    <location>
        <begin position="373"/>
        <end position="407"/>
    </location>
</feature>
<name>A0A059BVK9_EUCGR</name>
<dbReference type="GO" id="GO:0048364">
    <property type="term" value="P:root development"/>
    <property type="evidence" value="ECO:0007669"/>
    <property type="project" value="EnsemblPlants"/>
</dbReference>
<evidence type="ECO:0000313" key="4">
    <source>
        <dbReference type="EMBL" id="KCW69961.1"/>
    </source>
</evidence>
<dbReference type="NCBIfam" id="TIGR00756">
    <property type="entry name" value="PPR"/>
    <property type="match status" value="7"/>
</dbReference>
<dbReference type="PANTHER" id="PTHR46128">
    <property type="entry name" value="MITOCHONDRIAL GROUP I INTRON SPLICING FACTOR CCM1"/>
    <property type="match status" value="1"/>
</dbReference>
<reference evidence="4" key="1">
    <citation type="submission" date="2013-07" db="EMBL/GenBank/DDBJ databases">
        <title>The genome of Eucalyptus grandis.</title>
        <authorList>
            <person name="Schmutz J."/>
            <person name="Hayes R."/>
            <person name="Myburg A."/>
            <person name="Tuskan G."/>
            <person name="Grattapaglia D."/>
            <person name="Rokhsar D.S."/>
        </authorList>
    </citation>
    <scope>NUCLEOTIDE SEQUENCE</scope>
    <source>
        <tissue evidence="4">Leaf extractions</tissue>
    </source>
</reference>
<dbReference type="GO" id="GO:0009793">
    <property type="term" value="P:embryo development ending in seed dormancy"/>
    <property type="evidence" value="ECO:0007669"/>
    <property type="project" value="EnsemblPlants"/>
</dbReference>
<keyword evidence="2" id="KW-0677">Repeat</keyword>
<sequence>MRAHPPQVHMATLARSGRRVSPFRLSSLLRGEKDPSVALQLFRSVDASPETKPFRYSLLSYDLVITKLGRARMFDEMEQVLAQLGRETRFSVPEPLFCQVISFYARARLFDRALRTYRSIPSFRCRRSVKSWNSVLHALLKCGEHGRMDEVLDEFRNHASPDACTCNILIRALCGSGKLEDARAVLDEMPLRGIRPDGVTFLVLINGLCSNSMLEEAFELKDDMVRVHGIRPDARLYASLMKGCCKVGDVNMAFGLKEEMLRERVELDAAIYSTLIHALFEVGRTAEVCGLLEEMRENGCKPDTVTYNVLISGSCKKKDIDEAYRLLDAMVENGCKPDVTSYNVIMGELCKEGKLDEATDLFEDMPRRGCTPDVVSYRILFSGLCEKMQLKEAAFLLDEMVFKGYTPHDASVYKFVDLFCQEGNHELLLTVLCSLRKGKTVKADYWTRMISLTCKNNEFSNVELVDHLINS</sequence>
<dbReference type="InParanoid" id="A0A059BVK9"/>
<dbReference type="EMBL" id="KK198758">
    <property type="protein sequence ID" value="KCW69961.1"/>
    <property type="molecule type" value="Genomic_DNA"/>
</dbReference>
<dbReference type="AlphaFoldDB" id="A0A059BVK9"/>
<protein>
    <recommendedName>
        <fullName evidence="5">Pentacotripeptide-repeat region of PRORP domain-containing protein</fullName>
    </recommendedName>
</protein>
<feature type="repeat" description="PPR" evidence="3">
    <location>
        <begin position="303"/>
        <end position="337"/>
    </location>
</feature>
<dbReference type="InterPro" id="IPR002885">
    <property type="entry name" value="PPR_rpt"/>
</dbReference>
<dbReference type="Pfam" id="PF13041">
    <property type="entry name" value="PPR_2"/>
    <property type="match status" value="3"/>
</dbReference>
<dbReference type="GO" id="GO:0048367">
    <property type="term" value="P:shoot system development"/>
    <property type="evidence" value="ECO:0007669"/>
    <property type="project" value="EnsemblPlants"/>
</dbReference>
<dbReference type="PANTHER" id="PTHR46128:SF107">
    <property type="entry name" value="PENTACOTRIPEPTIDE-REPEAT REGION OF PRORP DOMAIN-CONTAINING PROTEIN"/>
    <property type="match status" value="1"/>
</dbReference>
<feature type="repeat" description="PPR" evidence="3">
    <location>
        <begin position="162"/>
        <end position="196"/>
    </location>
</feature>
<evidence type="ECO:0000256" key="3">
    <source>
        <dbReference type="PROSITE-ProRule" id="PRU00708"/>
    </source>
</evidence>
<dbReference type="Pfam" id="PF01535">
    <property type="entry name" value="PPR"/>
    <property type="match status" value="1"/>
</dbReference>
<dbReference type="OrthoDB" id="185373at2759"/>
<feature type="repeat" description="PPR" evidence="3">
    <location>
        <begin position="197"/>
        <end position="232"/>
    </location>
</feature>
<proteinExistence type="inferred from homology"/>
<evidence type="ECO:0000256" key="2">
    <source>
        <dbReference type="ARBA" id="ARBA00022737"/>
    </source>
</evidence>
<dbReference type="Pfam" id="PF12854">
    <property type="entry name" value="PPR_1"/>
    <property type="match status" value="1"/>
</dbReference>
<gene>
    <name evidence="4" type="ORF">EUGRSUZ_F03279</name>
</gene>
<dbReference type="InterPro" id="IPR050872">
    <property type="entry name" value="PPR_P_subfamily"/>
</dbReference>
<dbReference type="Gramene" id="KCW69961">
    <property type="protein sequence ID" value="KCW69961"/>
    <property type="gene ID" value="EUGRSUZ_F03279"/>
</dbReference>
<comment type="similarity">
    <text evidence="1">Belongs to the PPR family. P subfamily.</text>
</comment>
<dbReference type="Gene3D" id="1.25.40.10">
    <property type="entry name" value="Tetratricopeptide repeat domain"/>
    <property type="match status" value="4"/>
</dbReference>
<feature type="repeat" description="PPR" evidence="3">
    <location>
        <begin position="233"/>
        <end position="267"/>
    </location>
</feature>
<dbReference type="eggNOG" id="KOG4197">
    <property type="taxonomic scope" value="Eukaryota"/>
</dbReference>
<dbReference type="PROSITE" id="PS51375">
    <property type="entry name" value="PPR"/>
    <property type="match status" value="7"/>
</dbReference>
<accession>A0A059BVK9</accession>
<feature type="repeat" description="PPR" evidence="3">
    <location>
        <begin position="338"/>
        <end position="372"/>
    </location>
</feature>
<dbReference type="InterPro" id="IPR011990">
    <property type="entry name" value="TPR-like_helical_dom_sf"/>
</dbReference>